<protein>
    <submittedName>
        <fullName evidence="4">Uncharacterized protein</fullName>
    </submittedName>
</protein>
<dbReference type="EMBL" id="CP000586">
    <property type="protein sequence ID" value="ABO96447.1"/>
    <property type="molecule type" value="Genomic_DNA"/>
</dbReference>
<dbReference type="InterPro" id="IPR001611">
    <property type="entry name" value="Leu-rich_rpt"/>
</dbReference>
<dbReference type="InterPro" id="IPR050576">
    <property type="entry name" value="Cilia_flagella_integrity"/>
</dbReference>
<evidence type="ECO:0000256" key="2">
    <source>
        <dbReference type="ARBA" id="ARBA00022614"/>
    </source>
</evidence>
<organism evidence="4 5">
    <name type="scientific">Ostreococcus lucimarinus (strain CCE9901)</name>
    <dbReference type="NCBI Taxonomy" id="436017"/>
    <lineage>
        <taxon>Eukaryota</taxon>
        <taxon>Viridiplantae</taxon>
        <taxon>Chlorophyta</taxon>
        <taxon>Mamiellophyceae</taxon>
        <taxon>Mamiellales</taxon>
        <taxon>Bathycoccaceae</taxon>
        <taxon>Ostreococcus</taxon>
    </lineage>
</organism>
<dbReference type="OMA" id="HNCIEDE"/>
<feature type="non-terminal residue" evidence="4">
    <location>
        <position position="1"/>
    </location>
</feature>
<proteinExistence type="predicted"/>
<name>A4RYE0_OSTLU</name>
<dbReference type="Gene3D" id="3.80.10.10">
    <property type="entry name" value="Ribonuclease Inhibitor"/>
    <property type="match status" value="1"/>
</dbReference>
<dbReference type="HOGENOM" id="CLU_1092329_0_0_1"/>
<reference evidence="4 5" key="1">
    <citation type="journal article" date="2007" name="Proc. Natl. Acad. Sci. U.S.A.">
        <title>The tiny eukaryote Ostreococcus provides genomic insights into the paradox of plankton speciation.</title>
        <authorList>
            <person name="Palenik B."/>
            <person name="Grimwood J."/>
            <person name="Aerts A."/>
            <person name="Rouze P."/>
            <person name="Salamov A."/>
            <person name="Putnam N."/>
            <person name="Dupont C."/>
            <person name="Jorgensen R."/>
            <person name="Derelle E."/>
            <person name="Rombauts S."/>
            <person name="Zhou K."/>
            <person name="Otillar R."/>
            <person name="Merchant S.S."/>
            <person name="Podell S."/>
            <person name="Gaasterland T."/>
            <person name="Napoli C."/>
            <person name="Gendler K."/>
            <person name="Manuell A."/>
            <person name="Tai V."/>
            <person name="Vallon O."/>
            <person name="Piganeau G."/>
            <person name="Jancek S."/>
            <person name="Heijde M."/>
            <person name="Jabbari K."/>
            <person name="Bowler C."/>
            <person name="Lohr M."/>
            <person name="Robbens S."/>
            <person name="Werner G."/>
            <person name="Dubchak I."/>
            <person name="Pazour G.J."/>
            <person name="Ren Q."/>
            <person name="Paulsen I."/>
            <person name="Delwiche C."/>
            <person name="Schmutz J."/>
            <person name="Rokhsar D."/>
            <person name="Van de Peer Y."/>
            <person name="Moreau H."/>
            <person name="Grigoriev I.V."/>
        </authorList>
    </citation>
    <scope>NUCLEOTIDE SEQUENCE [LARGE SCALE GENOMIC DNA]</scope>
    <source>
        <strain evidence="4 5">CCE9901</strain>
    </source>
</reference>
<dbReference type="InterPro" id="IPR032675">
    <property type="entry name" value="LRR_dom_sf"/>
</dbReference>
<dbReference type="eggNOG" id="KOG0531">
    <property type="taxonomic scope" value="Eukaryota"/>
</dbReference>
<keyword evidence="2" id="KW-0433">Leucine-rich repeat</keyword>
<dbReference type="AlphaFoldDB" id="A4RYE0"/>
<dbReference type="Gramene" id="ABO96447">
    <property type="protein sequence ID" value="ABO96447"/>
    <property type="gene ID" value="OSTLU_92844"/>
</dbReference>
<evidence type="ECO:0000313" key="5">
    <source>
        <dbReference type="Proteomes" id="UP000001568"/>
    </source>
</evidence>
<dbReference type="STRING" id="436017.A4RYE0"/>
<accession>A4RYE0</accession>
<comment type="subcellular location">
    <subcellularLocation>
        <location evidence="1">Cytoplasm</location>
        <location evidence="1">Cytoskeleton</location>
        <location evidence="1">Cilium axoneme</location>
    </subcellularLocation>
</comment>
<dbReference type="SUPFAM" id="SSF52075">
    <property type="entry name" value="Outer arm dynein light chain 1"/>
    <property type="match status" value="1"/>
</dbReference>
<keyword evidence="5" id="KW-1185">Reference proteome</keyword>
<dbReference type="OrthoDB" id="1904536at2759"/>
<dbReference type="PANTHER" id="PTHR45973:SF29">
    <property type="entry name" value="LEUCINE-RICH REPEAT PROTEIN"/>
    <property type="match status" value="1"/>
</dbReference>
<evidence type="ECO:0000256" key="3">
    <source>
        <dbReference type="ARBA" id="ARBA00022737"/>
    </source>
</evidence>
<dbReference type="PANTHER" id="PTHR45973">
    <property type="entry name" value="PROTEIN PHOSPHATASE 1 REGULATORY SUBUNIT SDS22-RELATED"/>
    <property type="match status" value="1"/>
</dbReference>
<keyword evidence="3" id="KW-0677">Repeat</keyword>
<dbReference type="GO" id="GO:0005930">
    <property type="term" value="C:axoneme"/>
    <property type="evidence" value="ECO:0007669"/>
    <property type="project" value="UniProtKB-SubCell"/>
</dbReference>
<evidence type="ECO:0000256" key="1">
    <source>
        <dbReference type="ARBA" id="ARBA00004430"/>
    </source>
</evidence>
<dbReference type="Proteomes" id="UP000001568">
    <property type="component" value="Chromosome 6"/>
</dbReference>
<gene>
    <name evidence="4" type="ORF">OSTLU_92844</name>
</gene>
<evidence type="ECO:0000313" key="4">
    <source>
        <dbReference type="EMBL" id="ABO96447.1"/>
    </source>
</evidence>
<dbReference type="PROSITE" id="PS51450">
    <property type="entry name" value="LRR"/>
    <property type="match status" value="1"/>
</dbReference>
<dbReference type="RefSeq" id="XP_001418154.1">
    <property type="nucleotide sequence ID" value="XM_001418117.1"/>
</dbReference>
<dbReference type="KEGG" id="olu:OSTLU_92844"/>
<dbReference type="GeneID" id="5002251"/>
<sequence length="255" mass="28099">VLYLHHRGIVELRHFEPYSNLRCLHLECNAISSLDGLRALTELSQLCVDGNALRDLRGVERLTKLRHLNANDNVIETLEHARGHGALETLCVRGNRLRDVGKALEPLRACAALRSLDVSRNDIDIDAATDDDARRGLLEALSHVSNVELLYFADGNPASRSTEAYRAVVVEALPRLRWLDDAPVDATSRRLAAARLLDGVRGEIQAQRDVAVERRRRADAEHAAFPVACAAVARARRARPVADVDALDALDAHLA</sequence>